<evidence type="ECO:0000256" key="1">
    <source>
        <dbReference type="SAM" id="MobiDB-lite"/>
    </source>
</evidence>
<feature type="compositionally biased region" description="Polar residues" evidence="1">
    <location>
        <begin position="521"/>
        <end position="533"/>
    </location>
</feature>
<gene>
    <name evidence="3" type="ORF">BDZ85DRAFT_31763</name>
</gene>
<feature type="compositionally biased region" description="Basic residues" evidence="1">
    <location>
        <begin position="610"/>
        <end position="619"/>
    </location>
</feature>
<dbReference type="AlphaFoldDB" id="A0A6A6G2X3"/>
<feature type="compositionally biased region" description="Polar residues" evidence="1">
    <location>
        <begin position="62"/>
        <end position="74"/>
    </location>
</feature>
<proteinExistence type="predicted"/>
<name>A0A6A6G2X3_9PEZI</name>
<keyword evidence="4" id="KW-1185">Reference proteome</keyword>
<accession>A0A6A6G2X3</accession>
<dbReference type="OrthoDB" id="5355528at2759"/>
<evidence type="ECO:0000259" key="2">
    <source>
        <dbReference type="Pfam" id="PF25909"/>
    </source>
</evidence>
<feature type="region of interest" description="Disordered" evidence="1">
    <location>
        <begin position="454"/>
        <end position="566"/>
    </location>
</feature>
<feature type="compositionally biased region" description="Acidic residues" evidence="1">
    <location>
        <begin position="541"/>
        <end position="551"/>
    </location>
</feature>
<sequence length="619" mass="67155">MQSIFRLPWCSEPLGGEKQDVLLQKMRPSPIDIPIFNKLKRKRSDSPDFLQDVKRKRPCETDSLQLKSQGNDSLRQVPPGNVYSLDTKKHETVEPSAQGKMDDGAPLTALVASDLSPLQQTIVEQFNLEILLKHREVRTIEQELAKCQVALEQLRRCEIIPYPGQDISADVSTGTGPSLRAASGFTQPAAPAPWGVVDGPYSKHYSSWLIPDSTFDSVSVVQTPTHDPYSTIRGDRSTRNTGASWAKPVKSRLNRESISFSPQAPVAQAPSRNKGGPLVLKRMSDNQFVKLVCTKCHRSDFSSVQGFLNHCRIAHKIDYKSHEAAAQDCGHLLEAHEADLAATAPPPVGTTVRTPAPKPTPAAVPAPVVPTTTKVHALNQEFIPRPTWKRQRLAYVQELNSKPAPPASQLPRPANVVSSAAAPFLSSHLAKRGVGVNLAAIIAKLGEKIDLGPESFEEVEDSQGTSTPVEPVTGARTVSGKLDRPGSRKAFHQSGNRPRPAPLSTPLSTASMSSDEIPESPQENELSPHTADSNPGLVSDHEDDPVSDPEETGSVIAATEPIRIHSGCGDAMDLDVEVDDDHDGHGVIIRSRGSMQDDTNIRDAGSPSRSRSKFGRREK</sequence>
<feature type="region of interest" description="Disordered" evidence="1">
    <location>
        <begin position="226"/>
        <end position="245"/>
    </location>
</feature>
<protein>
    <recommendedName>
        <fullName evidence="2">AHC1-like C2H2 zinc-finger domain-containing protein</fullName>
    </recommendedName>
</protein>
<organism evidence="3 4">
    <name type="scientific">Elsinoe ampelina</name>
    <dbReference type="NCBI Taxonomy" id="302913"/>
    <lineage>
        <taxon>Eukaryota</taxon>
        <taxon>Fungi</taxon>
        <taxon>Dikarya</taxon>
        <taxon>Ascomycota</taxon>
        <taxon>Pezizomycotina</taxon>
        <taxon>Dothideomycetes</taxon>
        <taxon>Dothideomycetidae</taxon>
        <taxon>Myriangiales</taxon>
        <taxon>Elsinoaceae</taxon>
        <taxon>Elsinoe</taxon>
    </lineage>
</organism>
<dbReference type="Proteomes" id="UP000799538">
    <property type="component" value="Unassembled WGS sequence"/>
</dbReference>
<dbReference type="InterPro" id="IPR058706">
    <property type="entry name" value="zf-C2H2_AHC1-like"/>
</dbReference>
<feature type="region of interest" description="Disordered" evidence="1">
    <location>
        <begin position="582"/>
        <end position="619"/>
    </location>
</feature>
<reference evidence="4" key="1">
    <citation type="journal article" date="2020" name="Stud. Mycol.">
        <title>101 Dothideomycetes genomes: A test case for predicting lifestyles and emergence of pathogens.</title>
        <authorList>
            <person name="Haridas S."/>
            <person name="Albert R."/>
            <person name="Binder M."/>
            <person name="Bloem J."/>
            <person name="LaButti K."/>
            <person name="Salamov A."/>
            <person name="Andreopoulos B."/>
            <person name="Baker S."/>
            <person name="Barry K."/>
            <person name="Bills G."/>
            <person name="Bluhm B."/>
            <person name="Cannon C."/>
            <person name="Castanera R."/>
            <person name="Culley D."/>
            <person name="Daum C."/>
            <person name="Ezra D."/>
            <person name="Gonzalez J."/>
            <person name="Henrissat B."/>
            <person name="Kuo A."/>
            <person name="Liang C."/>
            <person name="Lipzen A."/>
            <person name="Lutzoni F."/>
            <person name="Magnuson J."/>
            <person name="Mondo S."/>
            <person name="Nolan M."/>
            <person name="Ohm R."/>
            <person name="Pangilinan J."/>
            <person name="Park H.-J."/>
            <person name="Ramirez L."/>
            <person name="Alfaro M."/>
            <person name="Sun H."/>
            <person name="Tritt A."/>
            <person name="Yoshinaga Y."/>
            <person name="Zwiers L.-H."/>
            <person name="Turgeon B."/>
            <person name="Goodwin S."/>
            <person name="Spatafora J."/>
            <person name="Crous P."/>
            <person name="Grigoriev I."/>
        </authorList>
    </citation>
    <scope>NUCLEOTIDE SEQUENCE [LARGE SCALE GENOMIC DNA]</scope>
    <source>
        <strain evidence="4">CECT 20119</strain>
    </source>
</reference>
<dbReference type="EMBL" id="ML992513">
    <property type="protein sequence ID" value="KAF2220095.1"/>
    <property type="molecule type" value="Genomic_DNA"/>
</dbReference>
<evidence type="ECO:0000313" key="4">
    <source>
        <dbReference type="Proteomes" id="UP000799538"/>
    </source>
</evidence>
<feature type="region of interest" description="Disordered" evidence="1">
    <location>
        <begin position="60"/>
        <end position="84"/>
    </location>
</feature>
<dbReference type="Pfam" id="PF25909">
    <property type="entry name" value="zf-C2H2_AHC1"/>
    <property type="match status" value="1"/>
</dbReference>
<feature type="domain" description="AHC1-like C2H2 zinc-finger" evidence="2">
    <location>
        <begin position="279"/>
        <end position="337"/>
    </location>
</feature>
<feature type="compositionally biased region" description="Polar residues" evidence="1">
    <location>
        <begin position="505"/>
        <end position="514"/>
    </location>
</feature>
<evidence type="ECO:0000313" key="3">
    <source>
        <dbReference type="EMBL" id="KAF2220095.1"/>
    </source>
</evidence>